<dbReference type="InterPro" id="IPR011006">
    <property type="entry name" value="CheY-like_superfamily"/>
</dbReference>
<evidence type="ECO:0000256" key="1">
    <source>
        <dbReference type="PROSITE-ProRule" id="PRU00169"/>
    </source>
</evidence>
<name>A0ABR5SKH2_9BACT</name>
<dbReference type="RefSeq" id="WP_085050747.1">
    <property type="nucleotide sequence ID" value="NZ_LNQR01000005.1"/>
</dbReference>
<dbReference type="PANTHER" id="PTHR43228:SF1">
    <property type="entry name" value="TWO-COMPONENT RESPONSE REGULATOR ARR22"/>
    <property type="match status" value="1"/>
</dbReference>
<reference evidence="3 4" key="1">
    <citation type="submission" date="2015-11" db="EMBL/GenBank/DDBJ databases">
        <authorList>
            <person name="Lin W."/>
        </authorList>
    </citation>
    <scope>NUCLEOTIDE SEQUENCE [LARGE SCALE GENOMIC DNA]</scope>
    <source>
        <strain evidence="3 4">HCH-1</strain>
    </source>
</reference>
<proteinExistence type="predicted"/>
<evidence type="ECO:0000313" key="4">
    <source>
        <dbReference type="Proteomes" id="UP000060487"/>
    </source>
</evidence>
<dbReference type="Pfam" id="PF00072">
    <property type="entry name" value="Response_reg"/>
    <property type="match status" value="1"/>
</dbReference>
<organism evidence="3 4">
    <name type="scientific">Candidatus Magnetominusculus xianensis</name>
    <dbReference type="NCBI Taxonomy" id="1748249"/>
    <lineage>
        <taxon>Bacteria</taxon>
        <taxon>Pseudomonadati</taxon>
        <taxon>Nitrospirota</taxon>
        <taxon>Nitrospiria</taxon>
        <taxon>Nitrospirales</taxon>
        <taxon>Nitrospiraceae</taxon>
        <taxon>Candidatus Magnetominusculus</taxon>
    </lineage>
</organism>
<accession>A0ABR5SKH2</accession>
<dbReference type="PROSITE" id="PS50110">
    <property type="entry name" value="RESPONSE_REGULATORY"/>
    <property type="match status" value="1"/>
</dbReference>
<keyword evidence="1" id="KW-0597">Phosphoprotein</keyword>
<gene>
    <name evidence="3" type="ORF">ASN18_0214</name>
</gene>
<evidence type="ECO:0000259" key="2">
    <source>
        <dbReference type="PROSITE" id="PS50110"/>
    </source>
</evidence>
<dbReference type="Gene3D" id="3.40.50.2300">
    <property type="match status" value="1"/>
</dbReference>
<dbReference type="InterPro" id="IPR001789">
    <property type="entry name" value="Sig_transdc_resp-reg_receiver"/>
</dbReference>
<dbReference type="SMART" id="SM00448">
    <property type="entry name" value="REC"/>
    <property type="match status" value="1"/>
</dbReference>
<keyword evidence="4" id="KW-1185">Reference proteome</keyword>
<dbReference type="SUPFAM" id="SSF52172">
    <property type="entry name" value="CheY-like"/>
    <property type="match status" value="1"/>
</dbReference>
<protein>
    <submittedName>
        <fullName evidence="3">Diguanylate cyclase response regulator</fullName>
    </submittedName>
</protein>
<dbReference type="PANTHER" id="PTHR43228">
    <property type="entry name" value="TWO-COMPONENT RESPONSE REGULATOR"/>
    <property type="match status" value="1"/>
</dbReference>
<dbReference type="EMBL" id="LNQR01000005">
    <property type="protein sequence ID" value="KWT94484.1"/>
    <property type="molecule type" value="Genomic_DNA"/>
</dbReference>
<feature type="modified residue" description="4-aspartylphosphate" evidence="1">
    <location>
        <position position="62"/>
    </location>
</feature>
<feature type="domain" description="Response regulatory" evidence="2">
    <location>
        <begin position="11"/>
        <end position="123"/>
    </location>
</feature>
<evidence type="ECO:0000313" key="3">
    <source>
        <dbReference type="EMBL" id="KWT94484.1"/>
    </source>
</evidence>
<sequence>MMNEPLLKNITLLYVEDDDYIRAMLVRFLRRRVAKVYEAVNGREGLDIFISNKDDIDLVITDIQMPVMSGMVMIEEIRKIGDPPPIIITTAYNDELHTSDKVCRNTIKPIDTNQLLESIMFCMGVK</sequence>
<dbReference type="InterPro" id="IPR052048">
    <property type="entry name" value="ST_Response_Regulator"/>
</dbReference>
<dbReference type="Proteomes" id="UP000060487">
    <property type="component" value="Unassembled WGS sequence"/>
</dbReference>
<comment type="caution">
    <text evidence="3">The sequence shown here is derived from an EMBL/GenBank/DDBJ whole genome shotgun (WGS) entry which is preliminary data.</text>
</comment>